<gene>
    <name evidence="1" type="ORF">CCAM_LOCUS31874</name>
</gene>
<sequence>MRFSLMWPKRQCQRTHFHVRVEPLELRSHTGHNDTLYISRVVLILLEGSEFGRTSISIRGFGRICFDDVEFPLIVKNDSEIHLPVKKVGPG</sequence>
<dbReference type="EMBL" id="OOIL02003976">
    <property type="protein sequence ID" value="VFQ90098.1"/>
    <property type="molecule type" value="Genomic_DNA"/>
</dbReference>
<protein>
    <submittedName>
        <fullName evidence="1">Uncharacterized protein</fullName>
    </submittedName>
</protein>
<name>A0A484MPZ2_9ASTE</name>
<evidence type="ECO:0000313" key="1">
    <source>
        <dbReference type="EMBL" id="VFQ90098.1"/>
    </source>
</evidence>
<reference evidence="1 2" key="1">
    <citation type="submission" date="2018-04" db="EMBL/GenBank/DDBJ databases">
        <authorList>
            <person name="Vogel A."/>
        </authorList>
    </citation>
    <scope>NUCLEOTIDE SEQUENCE [LARGE SCALE GENOMIC DNA]</scope>
</reference>
<proteinExistence type="predicted"/>
<dbReference type="AlphaFoldDB" id="A0A484MPZ2"/>
<keyword evidence="2" id="KW-1185">Reference proteome</keyword>
<accession>A0A484MPZ2</accession>
<evidence type="ECO:0000313" key="2">
    <source>
        <dbReference type="Proteomes" id="UP000595140"/>
    </source>
</evidence>
<organism evidence="1 2">
    <name type="scientific">Cuscuta campestris</name>
    <dbReference type="NCBI Taxonomy" id="132261"/>
    <lineage>
        <taxon>Eukaryota</taxon>
        <taxon>Viridiplantae</taxon>
        <taxon>Streptophyta</taxon>
        <taxon>Embryophyta</taxon>
        <taxon>Tracheophyta</taxon>
        <taxon>Spermatophyta</taxon>
        <taxon>Magnoliopsida</taxon>
        <taxon>eudicotyledons</taxon>
        <taxon>Gunneridae</taxon>
        <taxon>Pentapetalae</taxon>
        <taxon>asterids</taxon>
        <taxon>lamiids</taxon>
        <taxon>Solanales</taxon>
        <taxon>Convolvulaceae</taxon>
        <taxon>Cuscuteae</taxon>
        <taxon>Cuscuta</taxon>
        <taxon>Cuscuta subgen. Grammica</taxon>
        <taxon>Cuscuta sect. Cleistogrammica</taxon>
    </lineage>
</organism>
<dbReference type="Proteomes" id="UP000595140">
    <property type="component" value="Unassembled WGS sequence"/>
</dbReference>